<keyword evidence="3" id="KW-1185">Reference proteome</keyword>
<comment type="caution">
    <text evidence="2">The sequence shown here is derived from an EMBL/GenBank/DDBJ whole genome shotgun (WGS) entry which is preliminary data.</text>
</comment>
<name>A0A158L3P4_9BURK</name>
<proteinExistence type="predicted"/>
<dbReference type="Proteomes" id="UP000054770">
    <property type="component" value="Unassembled WGS sequence"/>
</dbReference>
<organism evidence="2 3">
    <name type="scientific">Caballeronia choica</name>
    <dbReference type="NCBI Taxonomy" id="326476"/>
    <lineage>
        <taxon>Bacteria</taxon>
        <taxon>Pseudomonadati</taxon>
        <taxon>Pseudomonadota</taxon>
        <taxon>Betaproteobacteria</taxon>
        <taxon>Burkholderiales</taxon>
        <taxon>Burkholderiaceae</taxon>
        <taxon>Caballeronia</taxon>
    </lineage>
</organism>
<evidence type="ECO:0000313" key="2">
    <source>
        <dbReference type="EMBL" id="SAL87986.1"/>
    </source>
</evidence>
<evidence type="ECO:0000313" key="3">
    <source>
        <dbReference type="Proteomes" id="UP000054770"/>
    </source>
</evidence>
<feature type="region of interest" description="Disordered" evidence="1">
    <location>
        <begin position="1"/>
        <end position="20"/>
    </location>
</feature>
<feature type="compositionally biased region" description="Polar residues" evidence="1">
    <location>
        <begin position="1"/>
        <end position="15"/>
    </location>
</feature>
<dbReference type="RefSeq" id="WP_200828966.1">
    <property type="nucleotide sequence ID" value="NZ_FCON02000347.1"/>
</dbReference>
<gene>
    <name evidence="2" type="ORF">AWB68_08613</name>
</gene>
<reference evidence="2" key="1">
    <citation type="submission" date="2016-01" db="EMBL/GenBank/DDBJ databases">
        <authorList>
            <person name="Peeters C."/>
        </authorList>
    </citation>
    <scope>NUCLEOTIDE SEQUENCE [LARGE SCALE GENOMIC DNA]</scope>
    <source>
        <strain evidence="2">LMG 22940</strain>
    </source>
</reference>
<evidence type="ECO:0000256" key="1">
    <source>
        <dbReference type="SAM" id="MobiDB-lite"/>
    </source>
</evidence>
<dbReference type="AlphaFoldDB" id="A0A158L3P4"/>
<dbReference type="EMBL" id="FCON02000347">
    <property type="protein sequence ID" value="SAL87986.1"/>
    <property type="molecule type" value="Genomic_DNA"/>
</dbReference>
<accession>A0A158L3P4</accession>
<sequence length="57" mass="5813">MTATAATLNTASQATPMAPAIVRPSVRQHSVKVEICTPAIGPEPSNVSVADVALDLL</sequence>
<protein>
    <submittedName>
        <fullName evidence="2">Uncharacterized protein</fullName>
    </submittedName>
</protein>